<protein>
    <submittedName>
        <fullName evidence="1">Uncharacterized protein</fullName>
    </submittedName>
</protein>
<keyword evidence="2" id="KW-1185">Reference proteome</keyword>
<dbReference type="Proteomes" id="UP000432015">
    <property type="component" value="Unassembled WGS sequence"/>
</dbReference>
<dbReference type="RefSeq" id="WP_156220643.1">
    <property type="nucleotide sequence ID" value="NZ_WOFH01000014.1"/>
</dbReference>
<comment type="caution">
    <text evidence="1">The sequence shown here is derived from an EMBL/GenBank/DDBJ whole genome shotgun (WGS) entry which is preliminary data.</text>
</comment>
<evidence type="ECO:0000313" key="2">
    <source>
        <dbReference type="Proteomes" id="UP000432015"/>
    </source>
</evidence>
<dbReference type="AlphaFoldDB" id="A0A7K1LAN3"/>
<accession>A0A7K1LAN3</accession>
<reference evidence="1 2" key="1">
    <citation type="submission" date="2019-11" db="EMBL/GenBank/DDBJ databases">
        <authorList>
            <person name="Cao P."/>
        </authorList>
    </citation>
    <scope>NUCLEOTIDE SEQUENCE [LARGE SCALE GENOMIC DNA]</scope>
    <source>
        <strain evidence="1 2">NEAU-AAG5</strain>
    </source>
</reference>
<name>A0A7K1LAN3_9ACTN</name>
<dbReference type="EMBL" id="WOFH01000014">
    <property type="protein sequence ID" value="MUN41474.1"/>
    <property type="molecule type" value="Genomic_DNA"/>
</dbReference>
<evidence type="ECO:0000313" key="1">
    <source>
        <dbReference type="EMBL" id="MUN41474.1"/>
    </source>
</evidence>
<proteinExistence type="predicted"/>
<organism evidence="1 2">
    <name type="scientific">Actinomadura litoris</name>
    <dbReference type="NCBI Taxonomy" id="2678616"/>
    <lineage>
        <taxon>Bacteria</taxon>
        <taxon>Bacillati</taxon>
        <taxon>Actinomycetota</taxon>
        <taxon>Actinomycetes</taxon>
        <taxon>Streptosporangiales</taxon>
        <taxon>Thermomonosporaceae</taxon>
        <taxon>Actinomadura</taxon>
    </lineage>
</organism>
<sequence>MTPQEELRAAARVLREPDQKHVAPALAEPLAVWLEQAADRLNAAHQTWHEHLAAQPLAVARAINHTAPAEEATHA</sequence>
<gene>
    <name evidence="1" type="ORF">GNZ18_33505</name>
</gene>